<dbReference type="FunFam" id="2.60.120.290:FF:000005">
    <property type="entry name" value="Procollagen C-endopeptidase enhancer 1"/>
    <property type="match status" value="1"/>
</dbReference>
<feature type="domain" description="CUB" evidence="5">
    <location>
        <begin position="53"/>
        <end position="184"/>
    </location>
</feature>
<evidence type="ECO:0000256" key="3">
    <source>
        <dbReference type="PROSITE-ProRule" id="PRU00059"/>
    </source>
</evidence>
<keyword evidence="4" id="KW-0472">Membrane</keyword>
<proteinExistence type="predicted"/>
<evidence type="ECO:0000256" key="1">
    <source>
        <dbReference type="ARBA" id="ARBA00022737"/>
    </source>
</evidence>
<dbReference type="Gene3D" id="2.60.120.290">
    <property type="entry name" value="Spermadhesin, CUB domain"/>
    <property type="match status" value="2"/>
</dbReference>
<feature type="transmembrane region" description="Helical" evidence="4">
    <location>
        <begin position="20"/>
        <end position="45"/>
    </location>
</feature>
<dbReference type="Pfam" id="PF00431">
    <property type="entry name" value="CUB"/>
    <property type="match status" value="2"/>
</dbReference>
<dbReference type="AlphaFoldDB" id="A0A9Q0M0R5"/>
<keyword evidence="4" id="KW-0812">Transmembrane</keyword>
<evidence type="ECO:0000313" key="6">
    <source>
        <dbReference type="EMBL" id="KAJ6215435.1"/>
    </source>
</evidence>
<keyword evidence="1" id="KW-0677">Repeat</keyword>
<sequence>MRTRRQQQQQQQQQQTKPLINTLITIDLIWSATLLLLVSIVFVPIKASIRPNCRCIQFDDTFGKEYGVFHSPDWPTPYEDNIDCLLYTFIAPLNHIVEITFDEFDIQRNEQIGCDYGDYVKLFLHLSTPNGGVHERTQWNSVLCGKFPDIEQTHYSSNRTLIFEFHSDWRPGNNTGFRGTFRFLKRSLFHTDGQLMANTQCDYQFNHQNRHHNHHHSHESNSNENGLNRKIHSTESVQDLYNSNMEPLITMVTSARIDSDHDHHSLYERATIDLAQTNGKRSIDYHGSPFYRGHFYSPQYPSTYPKHTRCRYRFKSKPNERIRILFVDISLQRLDQSCISSPDVIKVYDGIDQNADLIGQLCGQSSYNEIYSTTDQLMIEFISKSHQSAKGFKAEFAFVPNNVPSMSADPHLGWWTSPIQSSIINKWYPFNAMFN</sequence>
<dbReference type="EMBL" id="JAPWDV010000004">
    <property type="protein sequence ID" value="KAJ6215435.1"/>
    <property type="molecule type" value="Genomic_DNA"/>
</dbReference>
<dbReference type="InterPro" id="IPR000859">
    <property type="entry name" value="CUB_dom"/>
</dbReference>
<gene>
    <name evidence="6" type="ORF">RDWZM_009935</name>
</gene>
<dbReference type="SUPFAM" id="SSF49854">
    <property type="entry name" value="Spermadhesin, CUB domain"/>
    <property type="match status" value="2"/>
</dbReference>
<evidence type="ECO:0000256" key="4">
    <source>
        <dbReference type="SAM" id="Phobius"/>
    </source>
</evidence>
<keyword evidence="7" id="KW-1185">Reference proteome</keyword>
<comment type="caution">
    <text evidence="3">Lacks conserved residue(s) required for the propagation of feature annotation.</text>
</comment>
<evidence type="ECO:0000256" key="2">
    <source>
        <dbReference type="ARBA" id="ARBA00023157"/>
    </source>
</evidence>
<dbReference type="Proteomes" id="UP001142055">
    <property type="component" value="Chromosome 4"/>
</dbReference>
<dbReference type="SMART" id="SM00042">
    <property type="entry name" value="CUB"/>
    <property type="match status" value="2"/>
</dbReference>
<reference evidence="6" key="1">
    <citation type="submission" date="2022-12" db="EMBL/GenBank/DDBJ databases">
        <title>Genome assemblies of Blomia tropicalis.</title>
        <authorList>
            <person name="Cui Y."/>
        </authorList>
    </citation>
    <scope>NUCLEOTIDE SEQUENCE</scope>
    <source>
        <tissue evidence="6">Adult mites</tissue>
    </source>
</reference>
<name>A0A9Q0M0R5_BLOTA</name>
<dbReference type="PROSITE" id="PS01180">
    <property type="entry name" value="CUB"/>
    <property type="match status" value="2"/>
</dbReference>
<dbReference type="OMA" id="LMANTQC"/>
<feature type="domain" description="CUB" evidence="5">
    <location>
        <begin position="277"/>
        <end position="399"/>
    </location>
</feature>
<dbReference type="CDD" id="cd00041">
    <property type="entry name" value="CUB"/>
    <property type="match status" value="2"/>
</dbReference>
<protein>
    <recommendedName>
        <fullName evidence="5">CUB domain-containing protein</fullName>
    </recommendedName>
</protein>
<evidence type="ECO:0000313" key="7">
    <source>
        <dbReference type="Proteomes" id="UP001142055"/>
    </source>
</evidence>
<dbReference type="PANTHER" id="PTHR24251">
    <property type="entry name" value="OVOCHYMASE-RELATED"/>
    <property type="match status" value="1"/>
</dbReference>
<dbReference type="InterPro" id="IPR035914">
    <property type="entry name" value="Sperma_CUB_dom_sf"/>
</dbReference>
<organism evidence="6 7">
    <name type="scientific">Blomia tropicalis</name>
    <name type="common">Mite</name>
    <dbReference type="NCBI Taxonomy" id="40697"/>
    <lineage>
        <taxon>Eukaryota</taxon>
        <taxon>Metazoa</taxon>
        <taxon>Ecdysozoa</taxon>
        <taxon>Arthropoda</taxon>
        <taxon>Chelicerata</taxon>
        <taxon>Arachnida</taxon>
        <taxon>Acari</taxon>
        <taxon>Acariformes</taxon>
        <taxon>Sarcoptiformes</taxon>
        <taxon>Astigmata</taxon>
        <taxon>Glycyphagoidea</taxon>
        <taxon>Echimyopodidae</taxon>
        <taxon>Blomia</taxon>
    </lineage>
</organism>
<keyword evidence="4" id="KW-1133">Transmembrane helix</keyword>
<comment type="caution">
    <text evidence="6">The sequence shown here is derived from an EMBL/GenBank/DDBJ whole genome shotgun (WGS) entry which is preliminary data.</text>
</comment>
<accession>A0A9Q0M0R5</accession>
<evidence type="ECO:0000259" key="5">
    <source>
        <dbReference type="PROSITE" id="PS01180"/>
    </source>
</evidence>
<keyword evidence="2" id="KW-1015">Disulfide bond</keyword>